<proteinExistence type="predicted"/>
<name>A0A2P5WDR4_GOSBA</name>
<accession>A0A2P5WDR4</accession>
<evidence type="ECO:0000313" key="2">
    <source>
        <dbReference type="Proteomes" id="UP000239757"/>
    </source>
</evidence>
<gene>
    <name evidence="1" type="ORF">GOBAR_AA31440</name>
</gene>
<evidence type="ECO:0000313" key="1">
    <source>
        <dbReference type="EMBL" id="PPR89244.1"/>
    </source>
</evidence>
<dbReference type="Proteomes" id="UP000239757">
    <property type="component" value="Unassembled WGS sequence"/>
</dbReference>
<sequence>MKASMKMKKPWIIKLIRFDKTIMCLRLKKWKIRFHEALKQKLKDKGVDYATDEMAPTKEIGEEKQVESTSKRIRLKSSGRIKGRSCKY</sequence>
<dbReference type="EMBL" id="KZ668012">
    <property type="protein sequence ID" value="PPR89244.1"/>
    <property type="molecule type" value="Genomic_DNA"/>
</dbReference>
<organism evidence="1 2">
    <name type="scientific">Gossypium barbadense</name>
    <name type="common">Sea Island cotton</name>
    <name type="synonym">Hibiscus barbadensis</name>
    <dbReference type="NCBI Taxonomy" id="3634"/>
    <lineage>
        <taxon>Eukaryota</taxon>
        <taxon>Viridiplantae</taxon>
        <taxon>Streptophyta</taxon>
        <taxon>Embryophyta</taxon>
        <taxon>Tracheophyta</taxon>
        <taxon>Spermatophyta</taxon>
        <taxon>Magnoliopsida</taxon>
        <taxon>eudicotyledons</taxon>
        <taxon>Gunneridae</taxon>
        <taxon>Pentapetalae</taxon>
        <taxon>rosids</taxon>
        <taxon>malvids</taxon>
        <taxon>Malvales</taxon>
        <taxon>Malvaceae</taxon>
        <taxon>Malvoideae</taxon>
        <taxon>Gossypium</taxon>
    </lineage>
</organism>
<protein>
    <submittedName>
        <fullName evidence="1">Uncharacterized protein</fullName>
    </submittedName>
</protein>
<reference evidence="1 2" key="1">
    <citation type="submission" date="2015-01" db="EMBL/GenBank/DDBJ databases">
        <title>Genome of allotetraploid Gossypium barbadense reveals genomic plasticity and fiber elongation in cotton evolution.</title>
        <authorList>
            <person name="Chen X."/>
            <person name="Liu X."/>
            <person name="Zhao B."/>
            <person name="Zheng H."/>
            <person name="Hu Y."/>
            <person name="Lu G."/>
            <person name="Yang C."/>
            <person name="Chen J."/>
            <person name="Shan C."/>
            <person name="Zhang L."/>
            <person name="Zhou Y."/>
            <person name="Wang L."/>
            <person name="Guo W."/>
            <person name="Bai Y."/>
            <person name="Ruan J."/>
            <person name="Shangguan X."/>
            <person name="Mao Y."/>
            <person name="Jiang J."/>
            <person name="Zhu Y."/>
            <person name="Lei J."/>
            <person name="Kang H."/>
            <person name="Chen S."/>
            <person name="He X."/>
            <person name="Wang R."/>
            <person name="Wang Y."/>
            <person name="Chen J."/>
            <person name="Wang L."/>
            <person name="Yu S."/>
            <person name="Wang B."/>
            <person name="Wei J."/>
            <person name="Song S."/>
            <person name="Lu X."/>
            <person name="Gao Z."/>
            <person name="Gu W."/>
            <person name="Deng X."/>
            <person name="Ma D."/>
            <person name="Wang S."/>
            <person name="Liang W."/>
            <person name="Fang L."/>
            <person name="Cai C."/>
            <person name="Zhu X."/>
            <person name="Zhou B."/>
            <person name="Zhang Y."/>
            <person name="Chen Z."/>
            <person name="Xu S."/>
            <person name="Zhu R."/>
            <person name="Wang S."/>
            <person name="Zhang T."/>
            <person name="Zhao G."/>
        </authorList>
    </citation>
    <scope>NUCLEOTIDE SEQUENCE [LARGE SCALE GENOMIC DNA]</scope>
    <source>
        <strain evidence="2">cv. Xinhai21</strain>
        <tissue evidence="1">Leaf</tissue>
    </source>
</reference>
<dbReference type="AlphaFoldDB" id="A0A2P5WDR4"/>